<dbReference type="SUPFAM" id="SSF50814">
    <property type="entry name" value="Lipocalins"/>
    <property type="match status" value="1"/>
</dbReference>
<dbReference type="PANTHER" id="PTHR11967:SF2">
    <property type="entry name" value="ALPHA-1-ACID GLYCOPROTEIN 1"/>
    <property type="match status" value="1"/>
</dbReference>
<keyword evidence="7" id="KW-1185">Reference proteome</keyword>
<keyword evidence="4" id="KW-0325">Glycoprotein</keyword>
<feature type="chain" id="PRO_5018527591" description="Apolipoprotein M" evidence="5">
    <location>
        <begin position="19"/>
        <end position="193"/>
    </location>
</feature>
<reference evidence="6" key="1">
    <citation type="submission" date="2025-08" db="UniProtKB">
        <authorList>
            <consortium name="Ensembl"/>
        </authorList>
    </citation>
    <scope>IDENTIFICATION</scope>
</reference>
<dbReference type="GeneTree" id="ENSGT00940000166223"/>
<dbReference type="GO" id="GO:0005576">
    <property type="term" value="C:extracellular region"/>
    <property type="evidence" value="ECO:0007669"/>
    <property type="project" value="UniProtKB-SubCell"/>
</dbReference>
<keyword evidence="3 5" id="KW-0732">Signal</keyword>
<keyword evidence="2" id="KW-0964">Secreted</keyword>
<name>A0A3Q2PAR7_FUNHE</name>
<dbReference type="Gene3D" id="2.40.128.20">
    <property type="match status" value="1"/>
</dbReference>
<evidence type="ECO:0000256" key="2">
    <source>
        <dbReference type="ARBA" id="ARBA00022525"/>
    </source>
</evidence>
<dbReference type="AlphaFoldDB" id="A0A3Q2PAR7"/>
<dbReference type="Proteomes" id="UP000265000">
    <property type="component" value="Unplaced"/>
</dbReference>
<evidence type="ECO:0000313" key="7">
    <source>
        <dbReference type="Proteomes" id="UP000265000"/>
    </source>
</evidence>
<evidence type="ECO:0000256" key="5">
    <source>
        <dbReference type="SAM" id="SignalP"/>
    </source>
</evidence>
<feature type="signal peptide" evidence="5">
    <location>
        <begin position="1"/>
        <end position="18"/>
    </location>
</feature>
<evidence type="ECO:0000313" key="6">
    <source>
        <dbReference type="Ensembl" id="ENSFHEP00000009050.1"/>
    </source>
</evidence>
<proteinExistence type="predicted"/>
<dbReference type="InterPro" id="IPR012674">
    <property type="entry name" value="Calycin"/>
</dbReference>
<evidence type="ECO:0000256" key="1">
    <source>
        <dbReference type="ARBA" id="ARBA00004613"/>
    </source>
</evidence>
<protein>
    <recommendedName>
        <fullName evidence="8">Apolipoprotein M</fullName>
    </recommendedName>
</protein>
<dbReference type="Ensembl" id="ENSFHET00000001137.1">
    <property type="protein sequence ID" value="ENSFHEP00000009050.1"/>
    <property type="gene ID" value="ENSFHEG00000010265.1"/>
</dbReference>
<comment type="subcellular location">
    <subcellularLocation>
        <location evidence="1">Secreted</location>
    </subcellularLocation>
</comment>
<organism evidence="6 7">
    <name type="scientific">Fundulus heteroclitus</name>
    <name type="common">Killifish</name>
    <name type="synonym">Mummichog</name>
    <dbReference type="NCBI Taxonomy" id="8078"/>
    <lineage>
        <taxon>Eukaryota</taxon>
        <taxon>Metazoa</taxon>
        <taxon>Chordata</taxon>
        <taxon>Craniata</taxon>
        <taxon>Vertebrata</taxon>
        <taxon>Euteleostomi</taxon>
        <taxon>Actinopterygii</taxon>
        <taxon>Neopterygii</taxon>
        <taxon>Teleostei</taxon>
        <taxon>Neoteleostei</taxon>
        <taxon>Acanthomorphata</taxon>
        <taxon>Ovalentaria</taxon>
        <taxon>Atherinomorphae</taxon>
        <taxon>Cyprinodontiformes</taxon>
        <taxon>Fundulidae</taxon>
        <taxon>Fundulus</taxon>
    </lineage>
</organism>
<evidence type="ECO:0008006" key="8">
    <source>
        <dbReference type="Google" id="ProtNLM"/>
    </source>
</evidence>
<sequence>MFALCVVGLFCWASVSQSAPTPCENLLRPVENLGFRDVRDSWALVAVSAVNPEYLGKLKLADSGRAVFANHTDSTEISFTRILNMGESCQYMQTNVTLDGSTFSDPQLNMTMTLLQRSCTDCMVVRLDKKPGQPLRLYLFSRRREVEATEMEEFKAQATCLNMSEHHVMDPTKELCPEQISRNTATTDSKKQV</sequence>
<evidence type="ECO:0000256" key="3">
    <source>
        <dbReference type="ARBA" id="ARBA00022729"/>
    </source>
</evidence>
<dbReference type="PANTHER" id="PTHR11967">
    <property type="entry name" value="ALPHA-1-ACID GLYCOPROTEIN"/>
    <property type="match status" value="1"/>
</dbReference>
<accession>A0A3Q2PAR7</accession>
<reference evidence="6" key="2">
    <citation type="submission" date="2025-09" db="UniProtKB">
        <authorList>
            <consortium name="Ensembl"/>
        </authorList>
    </citation>
    <scope>IDENTIFICATION</scope>
</reference>
<evidence type="ECO:0000256" key="4">
    <source>
        <dbReference type="ARBA" id="ARBA00023180"/>
    </source>
</evidence>